<proteinExistence type="predicted"/>
<organism evidence="8 9">
    <name type="scientific">Desulfomicrobium orale DSM 12838</name>
    <dbReference type="NCBI Taxonomy" id="888061"/>
    <lineage>
        <taxon>Bacteria</taxon>
        <taxon>Pseudomonadati</taxon>
        <taxon>Thermodesulfobacteriota</taxon>
        <taxon>Desulfovibrionia</taxon>
        <taxon>Desulfovibrionales</taxon>
        <taxon>Desulfomicrobiaceae</taxon>
        <taxon>Desulfomicrobium</taxon>
    </lineage>
</organism>
<dbReference type="EC" id="2.7.13.3" evidence="2"/>
<dbReference type="PANTHER" id="PTHR48111">
    <property type="entry name" value="REGULATOR OF RPOS"/>
    <property type="match status" value="1"/>
</dbReference>
<dbReference type="Gene3D" id="1.10.287.130">
    <property type="match status" value="1"/>
</dbReference>
<dbReference type="InterPro" id="IPR011006">
    <property type="entry name" value="CheY-like_superfamily"/>
</dbReference>
<feature type="domain" description="Histidine kinase" evidence="5">
    <location>
        <begin position="270"/>
        <end position="465"/>
    </location>
</feature>
<evidence type="ECO:0000256" key="2">
    <source>
        <dbReference type="ARBA" id="ARBA00012438"/>
    </source>
</evidence>
<dbReference type="SUPFAM" id="SSF52172">
    <property type="entry name" value="CheY-like"/>
    <property type="match status" value="1"/>
</dbReference>
<dbReference type="InterPro" id="IPR000014">
    <property type="entry name" value="PAS"/>
</dbReference>
<name>A0A0X8JQ67_9BACT</name>
<dbReference type="Gene3D" id="3.30.565.10">
    <property type="entry name" value="Histidine kinase-like ATPase, C-terminal domain"/>
    <property type="match status" value="1"/>
</dbReference>
<keyword evidence="3" id="KW-0238">DNA-binding</keyword>
<dbReference type="PROSITE" id="PS50109">
    <property type="entry name" value="HIS_KIN"/>
    <property type="match status" value="1"/>
</dbReference>
<evidence type="ECO:0000313" key="8">
    <source>
        <dbReference type="EMBL" id="AMD92858.1"/>
    </source>
</evidence>
<keyword evidence="9" id="KW-1185">Reference proteome</keyword>
<dbReference type="InterPro" id="IPR039420">
    <property type="entry name" value="WalR-like"/>
</dbReference>
<protein>
    <recommendedName>
        <fullName evidence="2">histidine kinase</fullName>
        <ecNumber evidence="2">2.7.13.3</ecNumber>
    </recommendedName>
</protein>
<dbReference type="CDD" id="cd00082">
    <property type="entry name" value="HisKA"/>
    <property type="match status" value="1"/>
</dbReference>
<dbReference type="InterPro" id="IPR001789">
    <property type="entry name" value="Sig_transdc_resp-reg_receiver"/>
</dbReference>
<dbReference type="Proteomes" id="UP000063964">
    <property type="component" value="Chromosome"/>
</dbReference>
<feature type="domain" description="PAS" evidence="7">
    <location>
        <begin position="128"/>
        <end position="200"/>
    </location>
</feature>
<sequence length="474" mass="53551">MLPLILIVQSPASGWLFPADHLASAGFTVREAHDAEQAMRRFRHEAPDLVLLGLEGDGMNVLRGMKSMRGTVPVIVFSERTSVTDAVSAFKAGAWDYVTTPVANMDIFINSLRNCLDQSRLRRHIQETQQHLYMLVQNLPVIIFIINRHLEFEFLSQTTNQLLGYTHQEILHSPKSFLRRIPSEDRRRFLDGLRHGFQAGRGQFRMEFRFRHKKGFQLFLQAHSIAHAERGAAPPEYLEGMILDVTRNTYMENLFLQNEKLEILRGMTEEVAHDIRNPLVSLGGVARQLRARFPEAAETDVILEQCSRLEHLLHRMNAYLEPLYTELRPCSVPAALAFALRLLADRLERKSIQVDISGDSAPVRADQEMLHRVFIHILGYGAAVLRQNGMLRIQNSQSGGQTHVTVTLHPADPGPAGKNGRSLPFEDEEQNLSTCSRLVERMHGGLHVEHLRSTARITVSLPGFQQRANAPAPA</sequence>
<reference evidence="9" key="1">
    <citation type="submission" date="2016-02" db="EMBL/GenBank/DDBJ databases">
        <authorList>
            <person name="Holder M.E."/>
            <person name="Ajami N.J."/>
            <person name="Petrosino J.F."/>
        </authorList>
    </citation>
    <scope>NUCLEOTIDE SEQUENCE [LARGE SCALE GENOMIC DNA]</scope>
    <source>
        <strain evidence="9">DSM 12838</strain>
    </source>
</reference>
<dbReference type="InterPro" id="IPR036097">
    <property type="entry name" value="HisK_dim/P_sf"/>
</dbReference>
<dbReference type="SMART" id="SM00448">
    <property type="entry name" value="REC"/>
    <property type="match status" value="1"/>
</dbReference>
<evidence type="ECO:0000259" key="6">
    <source>
        <dbReference type="PROSITE" id="PS50110"/>
    </source>
</evidence>
<dbReference type="CDD" id="cd00130">
    <property type="entry name" value="PAS"/>
    <property type="match status" value="1"/>
</dbReference>
<dbReference type="SUPFAM" id="SSF47384">
    <property type="entry name" value="Homodimeric domain of signal transducing histidine kinase"/>
    <property type="match status" value="1"/>
</dbReference>
<comment type="catalytic activity">
    <reaction evidence="1">
        <text>ATP + protein L-histidine = ADP + protein N-phospho-L-histidine.</text>
        <dbReference type="EC" id="2.7.13.3"/>
    </reaction>
</comment>
<dbReference type="Pfam" id="PF08447">
    <property type="entry name" value="PAS_3"/>
    <property type="match status" value="1"/>
</dbReference>
<evidence type="ECO:0000256" key="3">
    <source>
        <dbReference type="ARBA" id="ARBA00023125"/>
    </source>
</evidence>
<dbReference type="PANTHER" id="PTHR48111:SF50">
    <property type="entry name" value="KDP OPERON TRANSCRIPTIONAL REGULATORY PROTEIN KDPE"/>
    <property type="match status" value="1"/>
</dbReference>
<dbReference type="GO" id="GO:0000976">
    <property type="term" value="F:transcription cis-regulatory region binding"/>
    <property type="evidence" value="ECO:0007669"/>
    <property type="project" value="TreeGrafter"/>
</dbReference>
<dbReference type="EMBL" id="CP014230">
    <property type="protein sequence ID" value="AMD92858.1"/>
    <property type="molecule type" value="Genomic_DNA"/>
</dbReference>
<dbReference type="KEGG" id="doa:AXF15_06895"/>
<feature type="domain" description="Response regulatory" evidence="6">
    <location>
        <begin position="4"/>
        <end position="115"/>
    </location>
</feature>
<gene>
    <name evidence="8" type="ORF">AXF15_06895</name>
</gene>
<dbReference type="GO" id="GO:0006355">
    <property type="term" value="P:regulation of DNA-templated transcription"/>
    <property type="evidence" value="ECO:0007669"/>
    <property type="project" value="TreeGrafter"/>
</dbReference>
<dbReference type="RefSeq" id="WP_066605185.1">
    <property type="nucleotide sequence ID" value="NZ_CP014230.1"/>
</dbReference>
<evidence type="ECO:0000259" key="5">
    <source>
        <dbReference type="PROSITE" id="PS50109"/>
    </source>
</evidence>
<evidence type="ECO:0000259" key="7">
    <source>
        <dbReference type="PROSITE" id="PS50112"/>
    </source>
</evidence>
<dbReference type="SUPFAM" id="SSF55785">
    <property type="entry name" value="PYP-like sensor domain (PAS domain)"/>
    <property type="match status" value="1"/>
</dbReference>
<dbReference type="GO" id="GO:0032993">
    <property type="term" value="C:protein-DNA complex"/>
    <property type="evidence" value="ECO:0007669"/>
    <property type="project" value="TreeGrafter"/>
</dbReference>
<dbReference type="SMART" id="SM00091">
    <property type="entry name" value="PAS"/>
    <property type="match status" value="1"/>
</dbReference>
<dbReference type="InterPro" id="IPR005467">
    <property type="entry name" value="His_kinase_dom"/>
</dbReference>
<dbReference type="STRING" id="888061.AXF15_06895"/>
<dbReference type="Pfam" id="PF00072">
    <property type="entry name" value="Response_reg"/>
    <property type="match status" value="1"/>
</dbReference>
<accession>A0A0X8JQ67</accession>
<dbReference type="Gene3D" id="3.40.50.2300">
    <property type="match status" value="1"/>
</dbReference>
<evidence type="ECO:0000256" key="1">
    <source>
        <dbReference type="ARBA" id="ARBA00000085"/>
    </source>
</evidence>
<evidence type="ECO:0000313" key="9">
    <source>
        <dbReference type="Proteomes" id="UP000063964"/>
    </source>
</evidence>
<dbReference type="PROSITE" id="PS50110">
    <property type="entry name" value="RESPONSE_REGULATORY"/>
    <property type="match status" value="1"/>
</dbReference>
<dbReference type="GO" id="GO:0005829">
    <property type="term" value="C:cytosol"/>
    <property type="evidence" value="ECO:0007669"/>
    <property type="project" value="TreeGrafter"/>
</dbReference>
<dbReference type="AlphaFoldDB" id="A0A0X8JQ67"/>
<dbReference type="PROSITE" id="PS50112">
    <property type="entry name" value="PAS"/>
    <property type="match status" value="1"/>
</dbReference>
<dbReference type="Gene3D" id="3.30.450.20">
    <property type="entry name" value="PAS domain"/>
    <property type="match status" value="1"/>
</dbReference>
<dbReference type="GO" id="GO:0000156">
    <property type="term" value="F:phosphorelay response regulator activity"/>
    <property type="evidence" value="ECO:0007669"/>
    <property type="project" value="TreeGrafter"/>
</dbReference>
<dbReference type="SUPFAM" id="SSF55874">
    <property type="entry name" value="ATPase domain of HSP90 chaperone/DNA topoisomerase II/histidine kinase"/>
    <property type="match status" value="1"/>
</dbReference>
<dbReference type="GO" id="GO:0000155">
    <property type="term" value="F:phosphorelay sensor kinase activity"/>
    <property type="evidence" value="ECO:0007669"/>
    <property type="project" value="InterPro"/>
</dbReference>
<comment type="caution">
    <text evidence="4">Lacks conserved residue(s) required for the propagation of feature annotation.</text>
</comment>
<dbReference type="InterPro" id="IPR013655">
    <property type="entry name" value="PAS_fold_3"/>
</dbReference>
<dbReference type="NCBIfam" id="TIGR00229">
    <property type="entry name" value="sensory_box"/>
    <property type="match status" value="1"/>
</dbReference>
<dbReference type="OrthoDB" id="9805967at2"/>
<dbReference type="InterPro" id="IPR035965">
    <property type="entry name" value="PAS-like_dom_sf"/>
</dbReference>
<dbReference type="InterPro" id="IPR003661">
    <property type="entry name" value="HisK_dim/P_dom"/>
</dbReference>
<evidence type="ECO:0000256" key="4">
    <source>
        <dbReference type="PROSITE-ProRule" id="PRU00169"/>
    </source>
</evidence>
<dbReference type="InterPro" id="IPR036890">
    <property type="entry name" value="HATPase_C_sf"/>
</dbReference>